<evidence type="ECO:0000313" key="2">
    <source>
        <dbReference type="EMBL" id="CUN05706.1"/>
    </source>
</evidence>
<evidence type="ECO:0000313" key="3">
    <source>
        <dbReference type="Proteomes" id="UP000095649"/>
    </source>
</evidence>
<organism evidence="2 3">
    <name type="scientific">Faecalibacterium prausnitzii</name>
    <dbReference type="NCBI Taxonomy" id="853"/>
    <lineage>
        <taxon>Bacteria</taxon>
        <taxon>Bacillati</taxon>
        <taxon>Bacillota</taxon>
        <taxon>Clostridia</taxon>
        <taxon>Eubacteriales</taxon>
        <taxon>Oscillospiraceae</taxon>
        <taxon>Faecalibacterium</taxon>
    </lineage>
</organism>
<sequence>MKKLAKLTALLLTGVMLLLLASCGAAPNPGGSSGLTAEEAKAKQEIFNAINEERQKAGMPLLREVQALTQLEQEFIEHFREAGTNGIPNSEAHKLEEELYKKQREAGWQFTGGITYSGSGSSAKLGNVYEGDTEAFRKMLSIFSVKDGSTALSIGVVTIEGKTYWTATTLKPIT</sequence>
<dbReference type="AlphaFoldDB" id="A0A173TU58"/>
<protein>
    <submittedName>
        <fullName evidence="2">Uncharacterized protein</fullName>
    </submittedName>
</protein>
<dbReference type="Proteomes" id="UP000095649">
    <property type="component" value="Unassembled WGS sequence"/>
</dbReference>
<keyword evidence="1" id="KW-0732">Signal</keyword>
<feature type="chain" id="PRO_5039289546" evidence="1">
    <location>
        <begin position="22"/>
        <end position="174"/>
    </location>
</feature>
<proteinExistence type="predicted"/>
<dbReference type="PROSITE" id="PS51257">
    <property type="entry name" value="PROKAR_LIPOPROTEIN"/>
    <property type="match status" value="1"/>
</dbReference>
<reference evidence="2 3" key="1">
    <citation type="submission" date="2015-09" db="EMBL/GenBank/DDBJ databases">
        <authorList>
            <consortium name="Pathogen Informatics"/>
        </authorList>
    </citation>
    <scope>NUCLEOTIDE SEQUENCE [LARGE SCALE GENOMIC DNA]</scope>
    <source>
        <strain evidence="2 3">2789STDY5834970</strain>
    </source>
</reference>
<dbReference type="EMBL" id="CYXN01000013">
    <property type="protein sequence ID" value="CUN05706.1"/>
    <property type="molecule type" value="Genomic_DNA"/>
</dbReference>
<feature type="signal peptide" evidence="1">
    <location>
        <begin position="1"/>
        <end position="21"/>
    </location>
</feature>
<evidence type="ECO:0000256" key="1">
    <source>
        <dbReference type="SAM" id="SignalP"/>
    </source>
</evidence>
<dbReference type="RefSeq" id="WP_055186164.1">
    <property type="nucleotide sequence ID" value="NZ_CYXN01000013.1"/>
</dbReference>
<name>A0A173TU58_9FIRM</name>
<gene>
    <name evidence="2" type="ORF">ERS852582_01723</name>
</gene>
<accession>A0A173TU58</accession>